<dbReference type="Gramene" id="PUZ62521">
    <property type="protein sequence ID" value="PUZ62521"/>
    <property type="gene ID" value="GQ55_4G365000"/>
</dbReference>
<evidence type="ECO:0000313" key="1">
    <source>
        <dbReference type="EMBL" id="PUZ62521.1"/>
    </source>
</evidence>
<sequence>MQSCGFGFHDASLPADFFHFICRWGPGRTKELLAPHQSGRIISAPVRVGEDEPLPSLGSCTLPKRVVFRIKGEKRWQKSELK</sequence>
<organism evidence="1 2">
    <name type="scientific">Panicum hallii var. hallii</name>
    <dbReference type="NCBI Taxonomy" id="1504633"/>
    <lineage>
        <taxon>Eukaryota</taxon>
        <taxon>Viridiplantae</taxon>
        <taxon>Streptophyta</taxon>
        <taxon>Embryophyta</taxon>
        <taxon>Tracheophyta</taxon>
        <taxon>Spermatophyta</taxon>
        <taxon>Magnoliopsida</taxon>
        <taxon>Liliopsida</taxon>
        <taxon>Poales</taxon>
        <taxon>Poaceae</taxon>
        <taxon>PACMAD clade</taxon>
        <taxon>Panicoideae</taxon>
        <taxon>Panicodae</taxon>
        <taxon>Paniceae</taxon>
        <taxon>Panicinae</taxon>
        <taxon>Panicum</taxon>
        <taxon>Panicum sect. Panicum</taxon>
    </lineage>
</organism>
<dbReference type="AlphaFoldDB" id="A0A2T7E3U4"/>
<gene>
    <name evidence="1" type="ORF">GQ55_4G365000</name>
</gene>
<accession>A0A2T7E3U4</accession>
<dbReference type="Proteomes" id="UP000244336">
    <property type="component" value="Chromosome 4"/>
</dbReference>
<keyword evidence="2" id="KW-1185">Reference proteome</keyword>
<protein>
    <submittedName>
        <fullName evidence="1">Uncharacterized protein</fullName>
    </submittedName>
</protein>
<evidence type="ECO:0000313" key="2">
    <source>
        <dbReference type="Proteomes" id="UP000244336"/>
    </source>
</evidence>
<proteinExistence type="predicted"/>
<name>A0A2T7E3U4_9POAL</name>
<dbReference type="EMBL" id="CM009752">
    <property type="protein sequence ID" value="PUZ62521.1"/>
    <property type="molecule type" value="Genomic_DNA"/>
</dbReference>
<reference evidence="1 2" key="1">
    <citation type="submission" date="2018-04" db="EMBL/GenBank/DDBJ databases">
        <title>WGS assembly of Panicum hallii var. hallii HAL2.</title>
        <authorList>
            <person name="Lovell J."/>
            <person name="Jenkins J."/>
            <person name="Lowry D."/>
            <person name="Mamidi S."/>
            <person name="Sreedasyam A."/>
            <person name="Weng X."/>
            <person name="Barry K."/>
            <person name="Bonette J."/>
            <person name="Campitelli B."/>
            <person name="Daum C."/>
            <person name="Gordon S."/>
            <person name="Gould B."/>
            <person name="Lipzen A."/>
            <person name="MacQueen A."/>
            <person name="Palacio-Mejia J."/>
            <person name="Plott C."/>
            <person name="Shakirov E."/>
            <person name="Shu S."/>
            <person name="Yoshinaga Y."/>
            <person name="Zane M."/>
            <person name="Rokhsar D."/>
            <person name="Grimwood J."/>
            <person name="Schmutz J."/>
            <person name="Juenger T."/>
        </authorList>
    </citation>
    <scope>NUCLEOTIDE SEQUENCE [LARGE SCALE GENOMIC DNA]</scope>
    <source>
        <strain evidence="2">cv. HAL2</strain>
    </source>
</reference>